<feature type="transmembrane region" description="Helical" evidence="12">
    <location>
        <begin position="441"/>
        <end position="468"/>
    </location>
</feature>
<comment type="similarity">
    <text evidence="2">Belongs to the otopetrin family.</text>
</comment>
<feature type="transmembrane region" description="Helical" evidence="12">
    <location>
        <begin position="193"/>
        <end position="213"/>
    </location>
</feature>
<dbReference type="PANTHER" id="PTHR21522">
    <property type="entry name" value="PROTON CHANNEL OTOP"/>
    <property type="match status" value="1"/>
</dbReference>
<protein>
    <submittedName>
        <fullName evidence="13">Uncharacterized protein</fullName>
    </submittedName>
</protein>
<keyword evidence="5 12" id="KW-0812">Transmembrane</keyword>
<dbReference type="PANTHER" id="PTHR21522:SF32">
    <property type="entry name" value="OTOPETRIN-2"/>
    <property type="match status" value="1"/>
</dbReference>
<evidence type="ECO:0000256" key="3">
    <source>
        <dbReference type="ARBA" id="ARBA00022448"/>
    </source>
</evidence>
<feature type="transmembrane region" description="Helical" evidence="12">
    <location>
        <begin position="710"/>
        <end position="730"/>
    </location>
</feature>
<evidence type="ECO:0000313" key="14">
    <source>
        <dbReference type="Proteomes" id="UP001642483"/>
    </source>
</evidence>
<gene>
    <name evidence="13" type="ORF">CVLEPA_LOCUS14732</name>
</gene>
<evidence type="ECO:0000256" key="7">
    <source>
        <dbReference type="ARBA" id="ARBA00022989"/>
    </source>
</evidence>
<feature type="transmembrane region" description="Helical" evidence="12">
    <location>
        <begin position="474"/>
        <end position="500"/>
    </location>
</feature>
<evidence type="ECO:0000256" key="10">
    <source>
        <dbReference type="ARBA" id="ARBA00023303"/>
    </source>
</evidence>
<dbReference type="Pfam" id="PF03189">
    <property type="entry name" value="Otopetrin"/>
    <property type="match status" value="2"/>
</dbReference>
<evidence type="ECO:0000256" key="12">
    <source>
        <dbReference type="SAM" id="Phobius"/>
    </source>
</evidence>
<keyword evidence="4" id="KW-1003">Cell membrane</keyword>
<keyword evidence="9 12" id="KW-0472">Membrane</keyword>
<dbReference type="Proteomes" id="UP001642483">
    <property type="component" value="Unassembled WGS sequence"/>
</dbReference>
<reference evidence="13 14" key="1">
    <citation type="submission" date="2024-02" db="EMBL/GenBank/DDBJ databases">
        <authorList>
            <person name="Daric V."/>
            <person name="Darras S."/>
        </authorList>
    </citation>
    <scope>NUCLEOTIDE SEQUENCE [LARGE SCALE GENOMIC DNA]</scope>
</reference>
<feature type="transmembrane region" description="Helical" evidence="12">
    <location>
        <begin position="360"/>
        <end position="384"/>
    </location>
</feature>
<feature type="transmembrane region" description="Helical" evidence="12">
    <location>
        <begin position="319"/>
        <end position="339"/>
    </location>
</feature>
<evidence type="ECO:0000256" key="4">
    <source>
        <dbReference type="ARBA" id="ARBA00022475"/>
    </source>
</evidence>
<feature type="transmembrane region" description="Helical" evidence="12">
    <location>
        <begin position="116"/>
        <end position="136"/>
    </location>
</feature>
<comment type="subcellular location">
    <subcellularLocation>
        <location evidence="1">Cell membrane</location>
        <topology evidence="1">Multi-pass membrane protein</topology>
    </subcellularLocation>
</comment>
<dbReference type="EMBL" id="CAWYQH010000097">
    <property type="protein sequence ID" value="CAK8683687.1"/>
    <property type="molecule type" value="Genomic_DNA"/>
</dbReference>
<feature type="transmembrane region" description="Helical" evidence="12">
    <location>
        <begin position="225"/>
        <end position="247"/>
    </location>
</feature>
<feature type="compositionally biased region" description="Polar residues" evidence="11">
    <location>
        <begin position="611"/>
        <end position="637"/>
    </location>
</feature>
<feature type="region of interest" description="Disordered" evidence="11">
    <location>
        <begin position="589"/>
        <end position="649"/>
    </location>
</feature>
<name>A0ABP0FVS0_CLALP</name>
<dbReference type="InterPro" id="IPR004878">
    <property type="entry name" value="Otopetrin"/>
</dbReference>
<evidence type="ECO:0000256" key="8">
    <source>
        <dbReference type="ARBA" id="ARBA00023065"/>
    </source>
</evidence>
<evidence type="ECO:0000256" key="11">
    <source>
        <dbReference type="SAM" id="MobiDB-lite"/>
    </source>
</evidence>
<evidence type="ECO:0000256" key="1">
    <source>
        <dbReference type="ARBA" id="ARBA00004651"/>
    </source>
</evidence>
<sequence>MRRNRTMSVASNFVKEENAGQEQVTQIGSDHYMIRRRDTKIFFKGFPSIVTGNEAKTEEDCNETSGILQPESQQDNHSLSWLLSGIYALLVVIGGLMMKAGLYITKDITTAVVDCFLIVLYSIGIVFMVCYHPLATRCYHYKEKITFAKSNHVNNRWLKGVLALFGLAIIIKDGLELIGFLNIDNVLCTEEALYSAVPVVHSLFIISQVKYIFRYSKVFTQQYQAVSRLGVMHVIATNLVIWVGALIDELAASLSNGDDSHNTAEITEDPHHFADGNSSDLDLSMKSNTYASSHEAILFPGNCTCTVTFCSTISMAEVFLYPFVVEFSLVACCLLYVTWRNVGKIAPICEHVVKPSYKLYRSYTGVATGSLSLLCTILIIVFIGSTSSGVPSDQRSYFTEYKNLILYNTFTIIISTAMTIVCGLGLYLFRKISHKISKAESGLDAILLLVCVIGPITTGFFSILAVIAGDDNKISGWLLTFGAPLSVMLQCVCQIIFILYGLKREPIISEEGQETAAVVQQQQLGAVNLAADYDEESGNIPKTSEVRRGSFLLRPHPFHLAAHLQAFNAGKSPSSAYLTTNPLHELKEENRSVNSLQSAEENKEVFESDGDSTSLKQFDSGVEASSSKAETTFNQHIISEEDLKGRSTSKAQTDLIPAEDDGASIACEAEMGLKVIKRNEENYRNPMSGDSKPVQIVAETKVAHPDKTRLLLRNVVMFLLITNASLWVFTSLEETAFVVYLYEELYYGESTWTALYMICRPLSIFFRMHSAACLFEIWSFA</sequence>
<keyword evidence="7 12" id="KW-1133">Transmembrane helix</keyword>
<accession>A0ABP0FVS0</accession>
<keyword evidence="8" id="KW-0406">Ion transport</keyword>
<evidence type="ECO:0000256" key="6">
    <source>
        <dbReference type="ARBA" id="ARBA00022781"/>
    </source>
</evidence>
<evidence type="ECO:0000256" key="9">
    <source>
        <dbReference type="ARBA" id="ARBA00023136"/>
    </source>
</evidence>
<feature type="transmembrane region" description="Helical" evidence="12">
    <location>
        <begin position="404"/>
        <end position="429"/>
    </location>
</feature>
<organism evidence="13 14">
    <name type="scientific">Clavelina lepadiformis</name>
    <name type="common">Light-bulb sea squirt</name>
    <name type="synonym">Ascidia lepadiformis</name>
    <dbReference type="NCBI Taxonomy" id="159417"/>
    <lineage>
        <taxon>Eukaryota</taxon>
        <taxon>Metazoa</taxon>
        <taxon>Chordata</taxon>
        <taxon>Tunicata</taxon>
        <taxon>Ascidiacea</taxon>
        <taxon>Aplousobranchia</taxon>
        <taxon>Clavelinidae</taxon>
        <taxon>Clavelina</taxon>
    </lineage>
</organism>
<feature type="transmembrane region" description="Helical" evidence="12">
    <location>
        <begin position="157"/>
        <end position="181"/>
    </location>
</feature>
<keyword evidence="10" id="KW-0407">Ion channel</keyword>
<evidence type="ECO:0000256" key="2">
    <source>
        <dbReference type="ARBA" id="ARBA00006513"/>
    </source>
</evidence>
<comment type="caution">
    <text evidence="13">The sequence shown here is derived from an EMBL/GenBank/DDBJ whole genome shotgun (WGS) entry which is preliminary data.</text>
</comment>
<proteinExistence type="inferred from homology"/>
<evidence type="ECO:0000313" key="13">
    <source>
        <dbReference type="EMBL" id="CAK8683687.1"/>
    </source>
</evidence>
<feature type="transmembrane region" description="Helical" evidence="12">
    <location>
        <begin position="81"/>
        <end position="104"/>
    </location>
</feature>
<keyword evidence="6" id="KW-0375">Hydrogen ion transport</keyword>
<keyword evidence="14" id="KW-1185">Reference proteome</keyword>
<keyword evidence="3" id="KW-0813">Transport</keyword>
<evidence type="ECO:0000256" key="5">
    <source>
        <dbReference type="ARBA" id="ARBA00022692"/>
    </source>
</evidence>